<keyword evidence="2" id="KW-1185">Reference proteome</keyword>
<sequence length="147" mass="16664">VGVRLYFVGEAHEKPQERTCWLQLEPWGSDEQKEEQKRTGRVNMEYGEVIEFNEPTETLFERLTSETQFDYLRKKTGGKGKGAARANLGQAVPQGSNEMPEKATGVFSREAEDGVLSMLENAKKQAEDALKDVNLEREKISEQKRGL</sequence>
<dbReference type="EMBL" id="JAWDJW010001188">
    <property type="protein sequence ID" value="KAK3079372.1"/>
    <property type="molecule type" value="Genomic_DNA"/>
</dbReference>
<reference evidence="1" key="1">
    <citation type="submission" date="2024-09" db="EMBL/GenBank/DDBJ databases">
        <title>Black Yeasts Isolated from many extreme environments.</title>
        <authorList>
            <person name="Coleine C."/>
            <person name="Stajich J.E."/>
            <person name="Selbmann L."/>
        </authorList>
    </citation>
    <scope>NUCLEOTIDE SEQUENCE</scope>
    <source>
        <strain evidence="1">CCFEE 5737</strain>
    </source>
</reference>
<organism evidence="1 2">
    <name type="scientific">Coniosporium uncinatum</name>
    <dbReference type="NCBI Taxonomy" id="93489"/>
    <lineage>
        <taxon>Eukaryota</taxon>
        <taxon>Fungi</taxon>
        <taxon>Dikarya</taxon>
        <taxon>Ascomycota</taxon>
        <taxon>Pezizomycotina</taxon>
        <taxon>Dothideomycetes</taxon>
        <taxon>Dothideomycetes incertae sedis</taxon>
        <taxon>Coniosporium</taxon>
    </lineage>
</organism>
<accession>A0ACC3DRV8</accession>
<protein>
    <submittedName>
        <fullName evidence="1">Uncharacterized protein</fullName>
    </submittedName>
</protein>
<comment type="caution">
    <text evidence="1">The sequence shown here is derived from an EMBL/GenBank/DDBJ whole genome shotgun (WGS) entry which is preliminary data.</text>
</comment>
<proteinExistence type="predicted"/>
<dbReference type="Proteomes" id="UP001186974">
    <property type="component" value="Unassembled WGS sequence"/>
</dbReference>
<feature type="non-terminal residue" evidence="1">
    <location>
        <position position="1"/>
    </location>
</feature>
<evidence type="ECO:0000313" key="2">
    <source>
        <dbReference type="Proteomes" id="UP001186974"/>
    </source>
</evidence>
<gene>
    <name evidence="1" type="ORF">LTS18_005020</name>
</gene>
<evidence type="ECO:0000313" key="1">
    <source>
        <dbReference type="EMBL" id="KAK3079372.1"/>
    </source>
</evidence>
<name>A0ACC3DRV8_9PEZI</name>